<evidence type="ECO:0000313" key="5">
    <source>
        <dbReference type="Proteomes" id="UP000319296"/>
    </source>
</evidence>
<dbReference type="EMBL" id="SGBB01000016">
    <property type="protein sequence ID" value="RZD18001.1"/>
    <property type="molecule type" value="Genomic_DNA"/>
</dbReference>
<sequence>MKLGRFKHKTGEMKTYYGTLSPDGTFINVIEDFDFSNIDYTGRQYELTELEYLSPVEPTKIVAVGLNYKDHVQEMQKKLPDEPLLFIKPSSSIISHLCNIVIPAVSKRVDYESELAIVIGKTAKNVKKSEAKDFIFGYTCCNDVTARDLQAKDIQYTRAKGFDTFAPIGPYVETEIDNPSDIEIKGYLNGELRQSSNTSNLIFNPFELVEFISGIMTLYPGDIISTGTPSGIGTLNRGDIFEIEIENIGKLKNFVE</sequence>
<feature type="domain" description="Fumarylacetoacetase-like C-terminal" evidence="3">
    <location>
        <begin position="60"/>
        <end position="255"/>
    </location>
</feature>
<reference evidence="4 5" key="1">
    <citation type="journal article" date="2019" name="ISME J.">
        <title>Insights into ecological role of a new deltaproteobacterial order Candidatus Acidulodesulfobacterales by metagenomics and metatranscriptomics.</title>
        <authorList>
            <person name="Tan S."/>
            <person name="Liu J."/>
            <person name="Fang Y."/>
            <person name="Hedlund B.P."/>
            <person name="Lian Z.H."/>
            <person name="Huang L.Y."/>
            <person name="Li J.T."/>
            <person name="Huang L.N."/>
            <person name="Li W.J."/>
            <person name="Jiang H.C."/>
            <person name="Dong H.L."/>
            <person name="Shu W.S."/>
        </authorList>
    </citation>
    <scope>NUCLEOTIDE SEQUENCE [LARGE SCALE GENOMIC DNA]</scope>
    <source>
        <strain evidence="4">AP1</strain>
    </source>
</reference>
<evidence type="ECO:0000259" key="3">
    <source>
        <dbReference type="Pfam" id="PF01557"/>
    </source>
</evidence>
<proteinExistence type="inferred from homology"/>
<dbReference type="Pfam" id="PF01557">
    <property type="entry name" value="FAA_hydrolase"/>
    <property type="match status" value="1"/>
</dbReference>
<dbReference type="SUPFAM" id="SSF56529">
    <property type="entry name" value="FAH"/>
    <property type="match status" value="1"/>
</dbReference>
<dbReference type="InterPro" id="IPR011234">
    <property type="entry name" value="Fumarylacetoacetase-like_C"/>
</dbReference>
<dbReference type="InterPro" id="IPR051121">
    <property type="entry name" value="FAH"/>
</dbReference>
<accession>A0A519BL52</accession>
<dbReference type="PANTHER" id="PTHR42796:SF4">
    <property type="entry name" value="FUMARYLACETOACETATE HYDROLASE DOMAIN-CONTAINING PROTEIN 2A"/>
    <property type="match status" value="1"/>
</dbReference>
<dbReference type="Gene3D" id="3.90.850.10">
    <property type="entry name" value="Fumarylacetoacetase-like, C-terminal domain"/>
    <property type="match status" value="1"/>
</dbReference>
<dbReference type="AlphaFoldDB" id="A0A519BL52"/>
<gene>
    <name evidence="4" type="ORF">EVG15_08070</name>
</gene>
<comment type="caution">
    <text evidence="4">The sequence shown here is derived from an EMBL/GenBank/DDBJ whole genome shotgun (WGS) entry which is preliminary data.</text>
</comment>
<evidence type="ECO:0000256" key="2">
    <source>
        <dbReference type="ARBA" id="ARBA00022723"/>
    </source>
</evidence>
<protein>
    <submittedName>
        <fullName evidence="4">FAA hydrolase family protein</fullName>
    </submittedName>
</protein>
<dbReference type="GO" id="GO:0046872">
    <property type="term" value="F:metal ion binding"/>
    <property type="evidence" value="ECO:0007669"/>
    <property type="project" value="UniProtKB-KW"/>
</dbReference>
<dbReference type="GO" id="GO:0016787">
    <property type="term" value="F:hydrolase activity"/>
    <property type="evidence" value="ECO:0007669"/>
    <property type="project" value="UniProtKB-KW"/>
</dbReference>
<dbReference type="FunFam" id="3.90.850.10:FF:000002">
    <property type="entry name" value="2-hydroxyhepta-2,4-diene-1,7-dioate isomerase"/>
    <property type="match status" value="1"/>
</dbReference>
<name>A0A519BL52_9DELT</name>
<dbReference type="GO" id="GO:0016853">
    <property type="term" value="F:isomerase activity"/>
    <property type="evidence" value="ECO:0007669"/>
    <property type="project" value="UniProtKB-ARBA"/>
</dbReference>
<dbReference type="PANTHER" id="PTHR42796">
    <property type="entry name" value="FUMARYLACETOACETATE HYDROLASE DOMAIN-CONTAINING PROTEIN 2A-RELATED"/>
    <property type="match status" value="1"/>
</dbReference>
<dbReference type="Proteomes" id="UP000319296">
    <property type="component" value="Unassembled WGS sequence"/>
</dbReference>
<dbReference type="InterPro" id="IPR036663">
    <property type="entry name" value="Fumarylacetoacetase_C_sf"/>
</dbReference>
<dbReference type="GO" id="GO:0019752">
    <property type="term" value="P:carboxylic acid metabolic process"/>
    <property type="evidence" value="ECO:0007669"/>
    <property type="project" value="UniProtKB-ARBA"/>
</dbReference>
<comment type="similarity">
    <text evidence="1">Belongs to the FAH family.</text>
</comment>
<keyword evidence="2" id="KW-0479">Metal-binding</keyword>
<organism evidence="4 5">
    <name type="scientific">Candidatus Acididesulfobacter diazotrophicus</name>
    <dbReference type="NCBI Taxonomy" id="2597226"/>
    <lineage>
        <taxon>Bacteria</taxon>
        <taxon>Deltaproteobacteria</taxon>
        <taxon>Candidatus Acidulodesulfobacterales</taxon>
        <taxon>Candidatus Acididesulfobacter</taxon>
    </lineage>
</organism>
<evidence type="ECO:0000313" key="4">
    <source>
        <dbReference type="EMBL" id="RZD18001.1"/>
    </source>
</evidence>
<evidence type="ECO:0000256" key="1">
    <source>
        <dbReference type="ARBA" id="ARBA00010211"/>
    </source>
</evidence>
<keyword evidence="4" id="KW-0378">Hydrolase</keyword>